<dbReference type="OrthoDB" id="9807558at2"/>
<dbReference type="SMART" id="SM00346">
    <property type="entry name" value="HTH_ICLR"/>
    <property type="match status" value="1"/>
</dbReference>
<dbReference type="PANTHER" id="PTHR30136">
    <property type="entry name" value="HELIX-TURN-HELIX TRANSCRIPTIONAL REGULATOR, ICLR FAMILY"/>
    <property type="match status" value="1"/>
</dbReference>
<dbReference type="InterPro" id="IPR014757">
    <property type="entry name" value="Tscrpt_reg_IclR_C"/>
</dbReference>
<evidence type="ECO:0000259" key="5">
    <source>
        <dbReference type="PROSITE" id="PS51077"/>
    </source>
</evidence>
<dbReference type="PROSITE" id="PS51078">
    <property type="entry name" value="ICLR_ED"/>
    <property type="match status" value="1"/>
</dbReference>
<evidence type="ECO:0000256" key="3">
    <source>
        <dbReference type="ARBA" id="ARBA00023163"/>
    </source>
</evidence>
<gene>
    <name evidence="7" type="ORF">SAMN02982922_4492</name>
</gene>
<name>A0A1X7PL06_9HYPH</name>
<feature type="region of interest" description="Disordered" evidence="4">
    <location>
        <begin position="1"/>
        <end position="24"/>
    </location>
</feature>
<dbReference type="Gene3D" id="1.10.10.10">
    <property type="entry name" value="Winged helix-like DNA-binding domain superfamily/Winged helix DNA-binding domain"/>
    <property type="match status" value="1"/>
</dbReference>
<dbReference type="Pfam" id="PF01614">
    <property type="entry name" value="IclR_C"/>
    <property type="match status" value="1"/>
</dbReference>
<dbReference type="Proteomes" id="UP000193083">
    <property type="component" value="Unassembled WGS sequence"/>
</dbReference>
<dbReference type="Gene3D" id="3.30.450.40">
    <property type="match status" value="1"/>
</dbReference>
<evidence type="ECO:0000259" key="6">
    <source>
        <dbReference type="PROSITE" id="PS51078"/>
    </source>
</evidence>
<dbReference type="GO" id="GO:0045892">
    <property type="term" value="P:negative regulation of DNA-templated transcription"/>
    <property type="evidence" value="ECO:0007669"/>
    <property type="project" value="TreeGrafter"/>
</dbReference>
<keyword evidence="1" id="KW-0805">Transcription regulation</keyword>
<evidence type="ECO:0000313" key="7">
    <source>
        <dbReference type="EMBL" id="SMH51693.1"/>
    </source>
</evidence>
<dbReference type="SUPFAM" id="SSF46785">
    <property type="entry name" value="Winged helix' DNA-binding domain"/>
    <property type="match status" value="1"/>
</dbReference>
<proteinExistence type="predicted"/>
<dbReference type="Pfam" id="PF09339">
    <property type="entry name" value="HTH_IclR"/>
    <property type="match status" value="1"/>
</dbReference>
<evidence type="ECO:0000256" key="4">
    <source>
        <dbReference type="SAM" id="MobiDB-lite"/>
    </source>
</evidence>
<dbReference type="InterPro" id="IPR029016">
    <property type="entry name" value="GAF-like_dom_sf"/>
</dbReference>
<organism evidence="7 8">
    <name type="scientific">Mesorhizobium australicum</name>
    <dbReference type="NCBI Taxonomy" id="536018"/>
    <lineage>
        <taxon>Bacteria</taxon>
        <taxon>Pseudomonadati</taxon>
        <taxon>Pseudomonadota</taxon>
        <taxon>Alphaproteobacteria</taxon>
        <taxon>Hyphomicrobiales</taxon>
        <taxon>Phyllobacteriaceae</taxon>
        <taxon>Mesorhizobium</taxon>
    </lineage>
</organism>
<dbReference type="SUPFAM" id="SSF55781">
    <property type="entry name" value="GAF domain-like"/>
    <property type="match status" value="1"/>
</dbReference>
<sequence length="267" mass="28587">MRSRSPAAAGIAGRSAGEGNTDGTQAVRRAAAILRRIGRGGTQGASLADVTQALGLPRSTTHRILKCLVDEGLVKHDTERRRYLIGQLTYELGLTFNESALDLAKWRVVVDRVAQKTGVTAYLLSRSGIEATCVLKTEGNSVVRVIPVEVGQRRFLGVGAGATALLAALDEELRENVIKTIAPYLTAYSTLTEDKVRELVDQTLATGYSVSRGNVARDVIGIGMVVPEAPYLALSIAGLANQIEEKGVAHWAQILRQEINAVRSKDA</sequence>
<evidence type="ECO:0000313" key="8">
    <source>
        <dbReference type="Proteomes" id="UP000193083"/>
    </source>
</evidence>
<protein>
    <submittedName>
        <fullName evidence="7">Transcriptional regulator, IclR family</fullName>
    </submittedName>
</protein>
<dbReference type="InterPro" id="IPR036390">
    <property type="entry name" value="WH_DNA-bd_sf"/>
</dbReference>
<dbReference type="GO" id="GO:0003700">
    <property type="term" value="F:DNA-binding transcription factor activity"/>
    <property type="evidence" value="ECO:0007669"/>
    <property type="project" value="TreeGrafter"/>
</dbReference>
<dbReference type="InterPro" id="IPR005471">
    <property type="entry name" value="Tscrpt_reg_IclR_N"/>
</dbReference>
<keyword evidence="2" id="KW-0238">DNA-binding</keyword>
<dbReference type="EMBL" id="FXBL01000004">
    <property type="protein sequence ID" value="SMH51693.1"/>
    <property type="molecule type" value="Genomic_DNA"/>
</dbReference>
<dbReference type="RefSeq" id="WP_085466175.1">
    <property type="nucleotide sequence ID" value="NZ_FXBL01000004.1"/>
</dbReference>
<dbReference type="PROSITE" id="PS51077">
    <property type="entry name" value="HTH_ICLR"/>
    <property type="match status" value="1"/>
</dbReference>
<dbReference type="InterPro" id="IPR036388">
    <property type="entry name" value="WH-like_DNA-bd_sf"/>
</dbReference>
<feature type="domain" description="IclR-ED" evidence="6">
    <location>
        <begin position="88"/>
        <end position="267"/>
    </location>
</feature>
<evidence type="ECO:0000256" key="1">
    <source>
        <dbReference type="ARBA" id="ARBA00023015"/>
    </source>
</evidence>
<keyword evidence="8" id="KW-1185">Reference proteome</keyword>
<accession>A0A1X7PL06</accession>
<reference evidence="7 8" key="1">
    <citation type="submission" date="2017-04" db="EMBL/GenBank/DDBJ databases">
        <authorList>
            <person name="Afonso C.L."/>
            <person name="Miller P.J."/>
            <person name="Scott M.A."/>
            <person name="Spackman E."/>
            <person name="Goraichik I."/>
            <person name="Dimitrov K.M."/>
            <person name="Suarez D.L."/>
            <person name="Swayne D.E."/>
        </authorList>
    </citation>
    <scope>NUCLEOTIDE SEQUENCE [LARGE SCALE GENOMIC DNA]</scope>
    <source>
        <strain evidence="7 8">B5P</strain>
    </source>
</reference>
<keyword evidence="3" id="KW-0804">Transcription</keyword>
<dbReference type="AlphaFoldDB" id="A0A1X7PL06"/>
<dbReference type="InterPro" id="IPR050707">
    <property type="entry name" value="HTH_MetabolicPath_Reg"/>
</dbReference>
<dbReference type="GO" id="GO:0003677">
    <property type="term" value="F:DNA binding"/>
    <property type="evidence" value="ECO:0007669"/>
    <property type="project" value="UniProtKB-KW"/>
</dbReference>
<dbReference type="PANTHER" id="PTHR30136:SF35">
    <property type="entry name" value="HTH-TYPE TRANSCRIPTIONAL REGULATOR RV1719"/>
    <property type="match status" value="1"/>
</dbReference>
<feature type="domain" description="HTH iclR-type" evidence="5">
    <location>
        <begin position="24"/>
        <end position="87"/>
    </location>
</feature>
<evidence type="ECO:0000256" key="2">
    <source>
        <dbReference type="ARBA" id="ARBA00023125"/>
    </source>
</evidence>